<dbReference type="AlphaFoldDB" id="A0A1I1S826"/>
<dbReference type="Pfam" id="PF01609">
    <property type="entry name" value="DDE_Tnp_1"/>
    <property type="match status" value="1"/>
</dbReference>
<evidence type="ECO:0000313" key="3">
    <source>
        <dbReference type="EMBL" id="SFD42616.1"/>
    </source>
</evidence>
<name>A0A1I1S826_9HYPH</name>
<dbReference type="SUPFAM" id="SSF53098">
    <property type="entry name" value="Ribonuclease H-like"/>
    <property type="match status" value="1"/>
</dbReference>
<dbReference type="GO" id="GO:0004803">
    <property type="term" value="F:transposase activity"/>
    <property type="evidence" value="ECO:0007669"/>
    <property type="project" value="InterPro"/>
</dbReference>
<reference evidence="3 4" key="1">
    <citation type="submission" date="2016-10" db="EMBL/GenBank/DDBJ databases">
        <authorList>
            <person name="de Groot N.N."/>
        </authorList>
    </citation>
    <scope>NUCLEOTIDE SEQUENCE [LARGE SCALE GENOMIC DNA]</scope>
    <source>
        <strain evidence="3 4">CGMCC 1.10210</strain>
    </source>
</reference>
<dbReference type="STRING" id="728005.SAMN04488059_1581"/>
<dbReference type="GO" id="GO:0006313">
    <property type="term" value="P:DNA transposition"/>
    <property type="evidence" value="ECO:0007669"/>
    <property type="project" value="InterPro"/>
</dbReference>
<keyword evidence="1" id="KW-0472">Membrane</keyword>
<evidence type="ECO:0000313" key="4">
    <source>
        <dbReference type="Proteomes" id="UP000182258"/>
    </source>
</evidence>
<keyword evidence="1" id="KW-1133">Transmembrane helix</keyword>
<feature type="transmembrane region" description="Helical" evidence="1">
    <location>
        <begin position="123"/>
        <end position="139"/>
    </location>
</feature>
<dbReference type="EMBL" id="FOMB01000058">
    <property type="protein sequence ID" value="SFD42616.1"/>
    <property type="molecule type" value="Genomic_DNA"/>
</dbReference>
<keyword evidence="1" id="KW-0812">Transmembrane</keyword>
<dbReference type="GO" id="GO:0003677">
    <property type="term" value="F:DNA binding"/>
    <property type="evidence" value="ECO:0007669"/>
    <property type="project" value="InterPro"/>
</dbReference>
<sequence length="140" mass="16053">MAHGIGRTKGGRNTKLHAICDEKGRPCVLLLTPGNVHDCKVAQLCIAAMPASAELVADKGYDSQALREWLVERGTEPVIPPRKNRKIQYNYDRAIYKQRNVIERMFCRFKDWRRIATRFDRNVRNFIGAVSLAAAVIWWL</sequence>
<evidence type="ECO:0000259" key="2">
    <source>
        <dbReference type="Pfam" id="PF01609"/>
    </source>
</evidence>
<dbReference type="InterPro" id="IPR012337">
    <property type="entry name" value="RNaseH-like_sf"/>
</dbReference>
<dbReference type="InterPro" id="IPR002559">
    <property type="entry name" value="Transposase_11"/>
</dbReference>
<dbReference type="Proteomes" id="UP000182258">
    <property type="component" value="Unassembled WGS sequence"/>
</dbReference>
<accession>A0A1I1S826</accession>
<proteinExistence type="predicted"/>
<dbReference type="PANTHER" id="PTHR30007">
    <property type="entry name" value="PHP DOMAIN PROTEIN"/>
    <property type="match status" value="1"/>
</dbReference>
<dbReference type="PANTHER" id="PTHR30007:SF1">
    <property type="entry name" value="BLR1914 PROTEIN"/>
    <property type="match status" value="1"/>
</dbReference>
<dbReference type="NCBIfam" id="NF033580">
    <property type="entry name" value="transpos_IS5_3"/>
    <property type="match status" value="1"/>
</dbReference>
<feature type="domain" description="Transposase IS4-like" evidence="2">
    <location>
        <begin position="9"/>
        <end position="136"/>
    </location>
</feature>
<protein>
    <submittedName>
        <fullName evidence="3">Transposase</fullName>
    </submittedName>
</protein>
<evidence type="ECO:0000256" key="1">
    <source>
        <dbReference type="SAM" id="Phobius"/>
    </source>
</evidence>
<organism evidence="3 4">
    <name type="scientific">Devosia psychrophila</name>
    <dbReference type="NCBI Taxonomy" id="728005"/>
    <lineage>
        <taxon>Bacteria</taxon>
        <taxon>Pseudomonadati</taxon>
        <taxon>Pseudomonadota</taxon>
        <taxon>Alphaproteobacteria</taxon>
        <taxon>Hyphomicrobiales</taxon>
        <taxon>Devosiaceae</taxon>
        <taxon>Devosia</taxon>
    </lineage>
</organism>
<gene>
    <name evidence="3" type="ORF">SAMN04488059_1581</name>
</gene>